<proteinExistence type="predicted"/>
<dbReference type="RefSeq" id="WP_139197989.1">
    <property type="nucleotide sequence ID" value="NZ_FOCF01000001.1"/>
</dbReference>
<dbReference type="EMBL" id="FOCF01000001">
    <property type="protein sequence ID" value="SEM62423.1"/>
    <property type="molecule type" value="Genomic_DNA"/>
</dbReference>
<organism evidence="1 2">
    <name type="scientific">Sphingomonas gellani</name>
    <dbReference type="NCBI Taxonomy" id="1166340"/>
    <lineage>
        <taxon>Bacteria</taxon>
        <taxon>Pseudomonadati</taxon>
        <taxon>Pseudomonadota</taxon>
        <taxon>Alphaproteobacteria</taxon>
        <taxon>Sphingomonadales</taxon>
        <taxon>Sphingomonadaceae</taxon>
        <taxon>Sphingomonas</taxon>
    </lineage>
</organism>
<keyword evidence="2" id="KW-1185">Reference proteome</keyword>
<protein>
    <submittedName>
        <fullName evidence="1">Uncharacterized protein</fullName>
    </submittedName>
</protein>
<reference evidence="2" key="1">
    <citation type="submission" date="2016-10" db="EMBL/GenBank/DDBJ databases">
        <authorList>
            <person name="Varghese N."/>
            <person name="Submissions S."/>
        </authorList>
    </citation>
    <scope>NUCLEOTIDE SEQUENCE [LARGE SCALE GENOMIC DNA]</scope>
    <source>
        <strain evidence="2">S6-262</strain>
    </source>
</reference>
<name>A0A1H7ZVV7_9SPHN</name>
<gene>
    <name evidence="1" type="ORF">SAMN05192583_0872</name>
</gene>
<dbReference type="AlphaFoldDB" id="A0A1H7ZVV7"/>
<sequence>MMAALPLEQIGDEACGVVASVARIDAWMELAKAGDRFVYASRLTLPVASAGAKRMRDLAKRELVLLTRPRSTIDPTVFNYTATRSSKPSPLTKPDREKLKVVTLPIDIDEVEAVNSLLPVLERFARAGRPCPTDHQLAQRADLSVDLIKPILKAAEAAHMIRVLPAPGPTGRRILILSTGAITGLVR</sequence>
<dbReference type="OrthoDB" id="7565648at2"/>
<accession>A0A1H7ZVV7</accession>
<evidence type="ECO:0000313" key="2">
    <source>
        <dbReference type="Proteomes" id="UP000199206"/>
    </source>
</evidence>
<dbReference type="STRING" id="1166340.SAMN05192583_0872"/>
<evidence type="ECO:0000313" key="1">
    <source>
        <dbReference type="EMBL" id="SEM62423.1"/>
    </source>
</evidence>
<dbReference type="Proteomes" id="UP000199206">
    <property type="component" value="Unassembled WGS sequence"/>
</dbReference>